<proteinExistence type="predicted"/>
<name>A0A6V7NTR7_ANACO</name>
<protein>
    <submittedName>
        <fullName evidence="2">Uncharacterized protein</fullName>
    </submittedName>
</protein>
<evidence type="ECO:0000313" key="2">
    <source>
        <dbReference type="EMBL" id="CAD1821937.1"/>
    </source>
</evidence>
<evidence type="ECO:0000256" key="1">
    <source>
        <dbReference type="SAM" id="MobiDB-lite"/>
    </source>
</evidence>
<dbReference type="EMBL" id="LR862142">
    <property type="protein sequence ID" value="CAD1821937.1"/>
    <property type="molecule type" value="Genomic_DNA"/>
</dbReference>
<reference evidence="2" key="1">
    <citation type="submission" date="2020-07" db="EMBL/GenBank/DDBJ databases">
        <authorList>
            <person name="Lin J."/>
        </authorList>
    </citation>
    <scope>NUCLEOTIDE SEQUENCE</scope>
</reference>
<feature type="region of interest" description="Disordered" evidence="1">
    <location>
        <begin position="1"/>
        <end position="23"/>
    </location>
</feature>
<organism evidence="2">
    <name type="scientific">Ananas comosus var. bracteatus</name>
    <name type="common">red pineapple</name>
    <dbReference type="NCBI Taxonomy" id="296719"/>
    <lineage>
        <taxon>Eukaryota</taxon>
        <taxon>Viridiplantae</taxon>
        <taxon>Streptophyta</taxon>
        <taxon>Embryophyta</taxon>
        <taxon>Tracheophyta</taxon>
        <taxon>Spermatophyta</taxon>
        <taxon>Magnoliopsida</taxon>
        <taxon>Liliopsida</taxon>
        <taxon>Poales</taxon>
        <taxon>Bromeliaceae</taxon>
        <taxon>Bromelioideae</taxon>
        <taxon>Ananas</taxon>
    </lineage>
</organism>
<gene>
    <name evidence="2" type="ORF">CB5_LOCUS5148</name>
</gene>
<accession>A0A6V7NTR7</accession>
<sequence>MESETAAASSSSSSSSPSSSSSSAATEASCCPICLDPLTDHAYLDRCFLSSLPNRFDRCILLQMYYEMGEIRRSQAPPTLVFDQMPPLQGRELIYNTWIQWWIFPAALRESGSKKQVLAEVASSIFIFNRCLIYLPHSRCLSGAHELRSHVYDREGEIANNIFDVQRYWKSRKYLWQNMWLQNWLRREIQTITQEEDADVIVHHIQGVVESFMARQQKESLKGTPEQKREEFRRLIFGAAGPFLLARTKRFVDELELFLASGLNIDAYDRVYMQRLSMSSSRDTREIDAESSDQSVQSRFLYFLNEDDAD</sequence>
<dbReference type="PANTHER" id="PTHR47692:SF2">
    <property type="entry name" value="ZINC FINGER RING-TYPE DOMAIN CONTAINING PROTEIN"/>
    <property type="match status" value="1"/>
</dbReference>
<dbReference type="AlphaFoldDB" id="A0A6V7NTR7"/>
<dbReference type="PANTHER" id="PTHR47692">
    <property type="entry name" value="RING/U-BOX SUPERFAMILY PROTEIN"/>
    <property type="match status" value="1"/>
</dbReference>